<proteinExistence type="predicted"/>
<keyword evidence="4" id="KW-1185">Reference proteome</keyword>
<evidence type="ECO:0000313" key="4">
    <source>
        <dbReference type="Proteomes" id="UP000756346"/>
    </source>
</evidence>
<reference evidence="3" key="1">
    <citation type="journal article" date="2021" name="Nat. Commun.">
        <title>Genetic determinants of endophytism in the Arabidopsis root mycobiome.</title>
        <authorList>
            <person name="Mesny F."/>
            <person name="Miyauchi S."/>
            <person name="Thiergart T."/>
            <person name="Pickel B."/>
            <person name="Atanasova L."/>
            <person name="Karlsson M."/>
            <person name="Huettel B."/>
            <person name="Barry K.W."/>
            <person name="Haridas S."/>
            <person name="Chen C."/>
            <person name="Bauer D."/>
            <person name="Andreopoulos W."/>
            <person name="Pangilinan J."/>
            <person name="LaButti K."/>
            <person name="Riley R."/>
            <person name="Lipzen A."/>
            <person name="Clum A."/>
            <person name="Drula E."/>
            <person name="Henrissat B."/>
            <person name="Kohler A."/>
            <person name="Grigoriev I.V."/>
            <person name="Martin F.M."/>
            <person name="Hacquard S."/>
        </authorList>
    </citation>
    <scope>NUCLEOTIDE SEQUENCE</scope>
    <source>
        <strain evidence="3">MPI-CAGE-CH-0230</strain>
    </source>
</reference>
<evidence type="ECO:0000259" key="2">
    <source>
        <dbReference type="Pfam" id="PF13577"/>
    </source>
</evidence>
<evidence type="ECO:0000313" key="3">
    <source>
        <dbReference type="EMBL" id="KAH7041485.1"/>
    </source>
</evidence>
<dbReference type="GeneID" id="70185871"/>
<dbReference type="AlphaFoldDB" id="A0A9P8YM24"/>
<organism evidence="3 4">
    <name type="scientific">Microdochium trichocladiopsis</name>
    <dbReference type="NCBI Taxonomy" id="1682393"/>
    <lineage>
        <taxon>Eukaryota</taxon>
        <taxon>Fungi</taxon>
        <taxon>Dikarya</taxon>
        <taxon>Ascomycota</taxon>
        <taxon>Pezizomycotina</taxon>
        <taxon>Sordariomycetes</taxon>
        <taxon>Xylariomycetidae</taxon>
        <taxon>Xylariales</taxon>
        <taxon>Microdochiaceae</taxon>
        <taxon>Microdochium</taxon>
    </lineage>
</organism>
<dbReference type="EMBL" id="JAGTJQ010000001">
    <property type="protein sequence ID" value="KAH7041485.1"/>
    <property type="molecule type" value="Genomic_DNA"/>
</dbReference>
<comment type="caution">
    <text evidence="3">The sequence shown here is derived from an EMBL/GenBank/DDBJ whole genome shotgun (WGS) entry which is preliminary data.</text>
</comment>
<feature type="chain" id="PRO_5040357926" description="SnoaL-like domain-containing protein" evidence="1">
    <location>
        <begin position="19"/>
        <end position="265"/>
    </location>
</feature>
<dbReference type="Proteomes" id="UP000756346">
    <property type="component" value="Unassembled WGS sequence"/>
</dbReference>
<dbReference type="OrthoDB" id="2148716at2759"/>
<dbReference type="RefSeq" id="XP_046019540.1">
    <property type="nucleotide sequence ID" value="XM_046156325.1"/>
</dbReference>
<dbReference type="InterPro" id="IPR032710">
    <property type="entry name" value="NTF2-like_dom_sf"/>
</dbReference>
<dbReference type="Pfam" id="PF13577">
    <property type="entry name" value="SnoaL_4"/>
    <property type="match status" value="1"/>
</dbReference>
<evidence type="ECO:0000256" key="1">
    <source>
        <dbReference type="SAM" id="SignalP"/>
    </source>
</evidence>
<dbReference type="SUPFAM" id="SSF54427">
    <property type="entry name" value="NTF2-like"/>
    <property type="match status" value="1"/>
</dbReference>
<dbReference type="Gene3D" id="3.10.450.50">
    <property type="match status" value="1"/>
</dbReference>
<sequence>MMSFYFSALAALAVVATASPLPSTSTPAVPIPSLPACPPIFLHKEGALSLPVVARIFAEISTAPFSGAGSASDIEQIRQTIARYPLAVDSRDFDVLDTVFAPDVSANYSSVGVMHGVEAVKEEIAATVSVFTHTQHHTGTSAIQLCRDQGDEVAAISATYTMSNNFISPDGAFPAVVPLDGGSVSFVYAMYQDIWVRTADDCDDSGEAPVQWRIRDRAVLFLAISFPTLANFVLLWQFADHYWHRDLLRAHYLMAYCKSWERLAV</sequence>
<feature type="domain" description="SnoaL-like" evidence="2">
    <location>
        <begin position="71"/>
        <end position="217"/>
    </location>
</feature>
<accession>A0A9P8YM24</accession>
<keyword evidence="1" id="KW-0732">Signal</keyword>
<gene>
    <name evidence="3" type="ORF">B0I36DRAFT_345082</name>
</gene>
<name>A0A9P8YM24_9PEZI</name>
<feature type="signal peptide" evidence="1">
    <location>
        <begin position="1"/>
        <end position="18"/>
    </location>
</feature>
<dbReference type="InterPro" id="IPR037401">
    <property type="entry name" value="SnoaL-like"/>
</dbReference>
<protein>
    <recommendedName>
        <fullName evidence="2">SnoaL-like domain-containing protein</fullName>
    </recommendedName>
</protein>